<name>A0A3B6SSZ7_WHEAT</name>
<feature type="signal peptide" evidence="1">
    <location>
        <begin position="1"/>
        <end position="32"/>
    </location>
</feature>
<reference evidence="2" key="1">
    <citation type="submission" date="2018-08" db="EMBL/GenBank/DDBJ databases">
        <authorList>
            <person name="Rossello M."/>
        </authorList>
    </citation>
    <scope>NUCLEOTIDE SEQUENCE [LARGE SCALE GENOMIC DNA]</scope>
    <source>
        <strain evidence="2">cv. Chinese Spring</strain>
    </source>
</reference>
<organism evidence="2">
    <name type="scientific">Triticum aestivum</name>
    <name type="common">Wheat</name>
    <dbReference type="NCBI Taxonomy" id="4565"/>
    <lineage>
        <taxon>Eukaryota</taxon>
        <taxon>Viridiplantae</taxon>
        <taxon>Streptophyta</taxon>
        <taxon>Embryophyta</taxon>
        <taxon>Tracheophyta</taxon>
        <taxon>Spermatophyta</taxon>
        <taxon>Magnoliopsida</taxon>
        <taxon>Liliopsida</taxon>
        <taxon>Poales</taxon>
        <taxon>Poaceae</taxon>
        <taxon>BOP clade</taxon>
        <taxon>Pooideae</taxon>
        <taxon>Triticodae</taxon>
        <taxon>Triticeae</taxon>
        <taxon>Triticinae</taxon>
        <taxon>Triticum</taxon>
    </lineage>
</organism>
<dbReference type="Gramene" id="TraesNOR7B03G04275510.1">
    <property type="protein sequence ID" value="TraesNOR7B03G04275510.1"/>
    <property type="gene ID" value="TraesNOR7B03G04275510"/>
</dbReference>
<dbReference type="Gramene" id="TraesWEE_scaffold_006405_01G000700.1">
    <property type="protein sequence ID" value="TraesWEE_scaffold_006405_01G000700.1"/>
    <property type="gene ID" value="TraesWEE_scaffold_006405_01G000700"/>
</dbReference>
<dbReference type="Gramene" id="TraesJAG7B03G04210720.1">
    <property type="protein sequence ID" value="TraesJAG7B03G04210720.1"/>
    <property type="gene ID" value="TraesJAG7B03G04210720"/>
</dbReference>
<evidence type="ECO:0000313" key="3">
    <source>
        <dbReference type="Proteomes" id="UP000019116"/>
    </source>
</evidence>
<keyword evidence="1" id="KW-0732">Signal</keyword>
<dbReference type="EnsemblPlants" id="TraesCS7B02G389700.1">
    <property type="protein sequence ID" value="TraesCS7B02G389700.1"/>
    <property type="gene ID" value="TraesCS7B02G389700"/>
</dbReference>
<dbReference type="InterPro" id="IPR036574">
    <property type="entry name" value="Scorpion_toxin-like_sf"/>
</dbReference>
<dbReference type="Gramene" id="TraesCS7B02G389700.1">
    <property type="protein sequence ID" value="TraesCS7B02G389700.1"/>
    <property type="gene ID" value="TraesCS7B02G389700"/>
</dbReference>
<dbReference type="Gene3D" id="3.30.30.10">
    <property type="entry name" value="Knottin, scorpion toxin-like"/>
    <property type="match status" value="1"/>
</dbReference>
<proteinExistence type="predicted"/>
<dbReference type="Gramene" id="TraesRN7B0101055400.1">
    <property type="protein sequence ID" value="TraesRN7B0101055400.1"/>
    <property type="gene ID" value="TraesRN7B0101055400"/>
</dbReference>
<dbReference type="OMA" id="WGFDDSC"/>
<dbReference type="Gramene" id="TraesJUL7B03G04268880.1">
    <property type="protein sequence ID" value="TraesJUL7B03G04268880.1"/>
    <property type="gene ID" value="TraesJUL7B03G04268880"/>
</dbReference>
<dbReference type="Gramene" id="TraesSTA7B03G04223670.1">
    <property type="protein sequence ID" value="TraesSTA7B03G04223670.1"/>
    <property type="gene ID" value="TraesSTA7B03G04223670"/>
</dbReference>
<accession>A0A3B6SSZ7</accession>
<feature type="chain" id="PRO_5043180809" description="Defensin" evidence="1">
    <location>
        <begin position="33"/>
        <end position="82"/>
    </location>
</feature>
<dbReference type="Gramene" id="TraesLDM7B03G04231880.1">
    <property type="protein sequence ID" value="TraesLDM7B03G04231880.1"/>
    <property type="gene ID" value="TraesLDM7B03G04231880"/>
</dbReference>
<evidence type="ECO:0008006" key="4">
    <source>
        <dbReference type="Google" id="ProtNLM"/>
    </source>
</evidence>
<dbReference type="OrthoDB" id="691674at2759"/>
<sequence length="82" mass="8928">MAPSEKNLCAIMLLIVIVAAVCPLCSMAFACAEPSNCRHLSGNYRGPCFGFTDGCDTTCEDESSANRWGECDCDFKCYCYTC</sequence>
<dbReference type="SMR" id="A0A3B6SSZ7"/>
<dbReference type="Proteomes" id="UP000019116">
    <property type="component" value="Chromosome 7B"/>
</dbReference>
<dbReference type="AlphaFoldDB" id="A0A3B6SSZ7"/>
<reference evidence="2" key="2">
    <citation type="submission" date="2018-10" db="UniProtKB">
        <authorList>
            <consortium name="EnsemblPlants"/>
        </authorList>
    </citation>
    <scope>IDENTIFICATION</scope>
</reference>
<evidence type="ECO:0000313" key="2">
    <source>
        <dbReference type="EnsemblPlants" id="TraesCS7B02G389700.1"/>
    </source>
</evidence>
<evidence type="ECO:0000256" key="1">
    <source>
        <dbReference type="SAM" id="SignalP"/>
    </source>
</evidence>
<dbReference type="Gramene" id="TraesCS7B03G1048900.1">
    <property type="protein sequence ID" value="TraesCS7B03G1048900.1.CDS"/>
    <property type="gene ID" value="TraesCS7B03G1048900"/>
</dbReference>
<protein>
    <recommendedName>
        <fullName evidence="4">Defensin</fullName>
    </recommendedName>
</protein>
<dbReference type="Gramene" id="TraesCAD_scaffold_025440_01G000100.1">
    <property type="protein sequence ID" value="TraesCAD_scaffold_025440_01G000100.1"/>
    <property type="gene ID" value="TraesCAD_scaffold_025440_01G000100"/>
</dbReference>
<dbReference type="PROSITE" id="PS51257">
    <property type="entry name" value="PROKAR_LIPOPROTEIN"/>
    <property type="match status" value="1"/>
</dbReference>
<dbReference type="Gramene" id="TraesROB_scaffold_020147_01G000100.1">
    <property type="protein sequence ID" value="TraesROB_scaffold_020147_01G000100.1"/>
    <property type="gene ID" value="TraesROB_scaffold_020147_01G000100"/>
</dbReference>
<dbReference type="Gramene" id="TraesPARA_EIv1.0_2471350.1">
    <property type="protein sequence ID" value="TraesPARA_EIv1.0_2471350.1.CDS"/>
    <property type="gene ID" value="TraesPARA_EIv1.0_2471350"/>
</dbReference>
<keyword evidence="3" id="KW-1185">Reference proteome</keyword>
<dbReference type="Gramene" id="TraesCLE_scaffold_002668_01G000100.1">
    <property type="protein sequence ID" value="TraesCLE_scaffold_002668_01G000100.1"/>
    <property type="gene ID" value="TraesCLE_scaffold_002668_01G000100"/>
</dbReference>